<accession>A0A9W8CPZ9</accession>
<dbReference type="GO" id="GO:0032040">
    <property type="term" value="C:small-subunit processome"/>
    <property type="evidence" value="ECO:0007669"/>
    <property type="project" value="InterPro"/>
</dbReference>
<evidence type="ECO:0000256" key="1">
    <source>
        <dbReference type="ARBA" id="ARBA00004604"/>
    </source>
</evidence>
<dbReference type="GO" id="GO:0006364">
    <property type="term" value="P:rRNA processing"/>
    <property type="evidence" value="ECO:0007669"/>
    <property type="project" value="UniProtKB-KW"/>
</dbReference>
<proteinExistence type="inferred from homology"/>
<keyword evidence="11" id="KW-1185">Reference proteome</keyword>
<dbReference type="PANTHER" id="PTHR12416">
    <property type="entry name" value="RRNA-PROCESSING PROTEIN UTP23 HOMOLOG"/>
    <property type="match status" value="1"/>
</dbReference>
<dbReference type="FunFam" id="3.40.50.1010:FF:000006">
    <property type="entry name" value="rRNA-processing protein UTP23 homolog"/>
    <property type="match status" value="1"/>
</dbReference>
<organism evidence="10 11">
    <name type="scientific">Coemansia erecta</name>
    <dbReference type="NCBI Taxonomy" id="147472"/>
    <lineage>
        <taxon>Eukaryota</taxon>
        <taxon>Fungi</taxon>
        <taxon>Fungi incertae sedis</taxon>
        <taxon>Zoopagomycota</taxon>
        <taxon>Kickxellomycotina</taxon>
        <taxon>Kickxellomycetes</taxon>
        <taxon>Kickxellales</taxon>
        <taxon>Kickxellaceae</taxon>
        <taxon>Coemansia</taxon>
    </lineage>
</organism>
<dbReference type="Proteomes" id="UP001149813">
    <property type="component" value="Unassembled WGS sequence"/>
</dbReference>
<dbReference type="Pfam" id="PF24779">
    <property type="entry name" value="UTP23_sensor"/>
    <property type="match status" value="1"/>
</dbReference>
<dbReference type="OrthoDB" id="25675at2759"/>
<evidence type="ECO:0000256" key="6">
    <source>
        <dbReference type="ARBA" id="ARBA00038503"/>
    </source>
</evidence>
<sequence length="260" mass="29305">MRTKQTKRSKKAMLLYRNNFGFREPYQVIIAPDFILAGAAVKIDIKAAIEKALQGPVNYFITYCGICDLRKDEKHKDEAIALSKTFEKRHCSHKDPVSGTQCIEELLNGENKNNYCIAVQSEELRSKLREIPGVPILHIRRTIVILETTSQATKDKREVVVKEKLAVSAAEKKLLQDVKKAEISEKQALKKNVPRKKKGPKGPNPLSVKKKKQPGQPAQPKKEEDKPATGAKRPRSDDQPTETDAPKSKRKNKNKTTDES</sequence>
<evidence type="ECO:0000256" key="7">
    <source>
        <dbReference type="ARBA" id="ARBA00076388"/>
    </source>
</evidence>
<feature type="region of interest" description="Disordered" evidence="8">
    <location>
        <begin position="186"/>
        <end position="260"/>
    </location>
</feature>
<evidence type="ECO:0000256" key="4">
    <source>
        <dbReference type="ARBA" id="ARBA00023242"/>
    </source>
</evidence>
<name>A0A9W8CPZ9_9FUNG</name>
<reference evidence="10" key="1">
    <citation type="submission" date="2022-07" db="EMBL/GenBank/DDBJ databases">
        <title>Phylogenomic reconstructions and comparative analyses of Kickxellomycotina fungi.</title>
        <authorList>
            <person name="Reynolds N.K."/>
            <person name="Stajich J.E."/>
            <person name="Barry K."/>
            <person name="Grigoriev I.V."/>
            <person name="Crous P."/>
            <person name="Smith M.E."/>
        </authorList>
    </citation>
    <scope>NUCLEOTIDE SEQUENCE</scope>
    <source>
        <strain evidence="10">NBRC 32514</strain>
    </source>
</reference>
<dbReference type="Gene3D" id="3.40.50.1010">
    <property type="entry name" value="5'-nuclease"/>
    <property type="match status" value="1"/>
</dbReference>
<dbReference type="InterPro" id="IPR057776">
    <property type="entry name" value="UTP23_sensor"/>
</dbReference>
<comment type="caution">
    <text evidence="10">The sequence shown here is derived from an EMBL/GenBank/DDBJ whole genome shotgun (WGS) entry which is preliminary data.</text>
</comment>
<dbReference type="Pfam" id="PF04900">
    <property type="entry name" value="Fcf1"/>
    <property type="match status" value="1"/>
</dbReference>
<gene>
    <name evidence="10" type="ORF">LPJ53_005889</name>
</gene>
<feature type="domain" description="UTP23 sensor motif region" evidence="9">
    <location>
        <begin position="195"/>
        <end position="212"/>
    </location>
</feature>
<evidence type="ECO:0000256" key="3">
    <source>
        <dbReference type="ARBA" id="ARBA00022552"/>
    </source>
</evidence>
<dbReference type="EMBL" id="JANBOJ010000424">
    <property type="protein sequence ID" value="KAJ1719337.1"/>
    <property type="molecule type" value="Genomic_DNA"/>
</dbReference>
<evidence type="ECO:0000313" key="11">
    <source>
        <dbReference type="Proteomes" id="UP001149813"/>
    </source>
</evidence>
<evidence type="ECO:0000259" key="9">
    <source>
        <dbReference type="Pfam" id="PF24779"/>
    </source>
</evidence>
<dbReference type="AlphaFoldDB" id="A0A9W8CPZ9"/>
<evidence type="ECO:0000256" key="2">
    <source>
        <dbReference type="ARBA" id="ARBA00022517"/>
    </source>
</evidence>
<comment type="similarity">
    <text evidence="6">Belongs to the UTP23/FCF1 family. UTP23 subfamily.</text>
</comment>
<comment type="subcellular location">
    <subcellularLocation>
        <location evidence="1">Nucleus</location>
        <location evidence="1">Nucleolus</location>
    </subcellularLocation>
</comment>
<protein>
    <recommendedName>
        <fullName evidence="7">U three protein 23</fullName>
    </recommendedName>
</protein>
<dbReference type="InterPro" id="IPR006984">
    <property type="entry name" value="Fcf1/UTP23"/>
</dbReference>
<evidence type="ECO:0000256" key="8">
    <source>
        <dbReference type="SAM" id="MobiDB-lite"/>
    </source>
</evidence>
<keyword evidence="2" id="KW-0690">Ribosome biogenesis</keyword>
<keyword evidence="3" id="KW-0698">rRNA processing</keyword>
<keyword evidence="4" id="KW-0539">Nucleus</keyword>
<comment type="function">
    <text evidence="5">Involved in rRNA-processing and ribosome biogenesis.</text>
</comment>
<evidence type="ECO:0000256" key="5">
    <source>
        <dbReference type="ARBA" id="ARBA00037300"/>
    </source>
</evidence>
<evidence type="ECO:0000313" key="10">
    <source>
        <dbReference type="EMBL" id="KAJ1719337.1"/>
    </source>
</evidence>